<dbReference type="InterPro" id="IPR027304">
    <property type="entry name" value="Trigger_fact/SurA_dom_sf"/>
</dbReference>
<evidence type="ECO:0000313" key="11">
    <source>
        <dbReference type="Proteomes" id="UP001331561"/>
    </source>
</evidence>
<dbReference type="EMBL" id="JAYXHS010000004">
    <property type="protein sequence ID" value="MEC5387696.1"/>
    <property type="molecule type" value="Genomic_DNA"/>
</dbReference>
<comment type="catalytic activity">
    <reaction evidence="1">
        <text>[protein]-peptidylproline (omega=180) = [protein]-peptidylproline (omega=0)</text>
        <dbReference type="Rhea" id="RHEA:16237"/>
        <dbReference type="Rhea" id="RHEA-COMP:10747"/>
        <dbReference type="Rhea" id="RHEA-COMP:10748"/>
        <dbReference type="ChEBI" id="CHEBI:83833"/>
        <dbReference type="ChEBI" id="CHEBI:83834"/>
        <dbReference type="EC" id="5.2.1.8"/>
    </reaction>
</comment>
<comment type="caution">
    <text evidence="10">The sequence shown here is derived from an EMBL/GenBank/DDBJ whole genome shotgun (WGS) entry which is preliminary data.</text>
</comment>
<name>A0ABU6K7X2_9RHOO</name>
<dbReference type="InterPro" id="IPR000297">
    <property type="entry name" value="PPIase_PpiC"/>
</dbReference>
<dbReference type="GO" id="GO:0016853">
    <property type="term" value="F:isomerase activity"/>
    <property type="evidence" value="ECO:0007669"/>
    <property type="project" value="UniProtKB-KW"/>
</dbReference>
<evidence type="ECO:0000256" key="6">
    <source>
        <dbReference type="ARBA" id="ARBA00023235"/>
    </source>
</evidence>
<evidence type="ECO:0000256" key="1">
    <source>
        <dbReference type="ARBA" id="ARBA00000971"/>
    </source>
</evidence>
<dbReference type="SUPFAM" id="SSF54534">
    <property type="entry name" value="FKBP-like"/>
    <property type="match status" value="1"/>
</dbReference>
<dbReference type="Proteomes" id="UP001331561">
    <property type="component" value="Unassembled WGS sequence"/>
</dbReference>
<dbReference type="SUPFAM" id="SSF109998">
    <property type="entry name" value="Triger factor/SurA peptide-binding domain-like"/>
    <property type="match status" value="1"/>
</dbReference>
<evidence type="ECO:0000313" key="10">
    <source>
        <dbReference type="EMBL" id="MEC5387696.1"/>
    </source>
</evidence>
<reference evidence="10 11" key="1">
    <citation type="submission" date="2024-01" db="EMBL/GenBank/DDBJ databases">
        <title>Uliginosibacterium soil sp. nov.</title>
        <authorList>
            <person name="Lv Y."/>
        </authorList>
    </citation>
    <scope>NUCLEOTIDE SEQUENCE [LARGE SCALE GENOMIC DNA]</scope>
    <source>
        <strain evidence="10 11">H3</strain>
    </source>
</reference>
<keyword evidence="4 8" id="KW-0732">Signal</keyword>
<evidence type="ECO:0000256" key="5">
    <source>
        <dbReference type="ARBA" id="ARBA00023110"/>
    </source>
</evidence>
<proteinExistence type="inferred from homology"/>
<dbReference type="PANTHER" id="PTHR47245">
    <property type="entry name" value="PEPTIDYLPROLYL ISOMERASE"/>
    <property type="match status" value="1"/>
</dbReference>
<evidence type="ECO:0000256" key="2">
    <source>
        <dbReference type="ARBA" id="ARBA00007656"/>
    </source>
</evidence>
<protein>
    <recommendedName>
        <fullName evidence="3">peptidylprolyl isomerase</fullName>
        <ecNumber evidence="3">5.2.1.8</ecNumber>
    </recommendedName>
</protein>
<feature type="domain" description="PpiC" evidence="9">
    <location>
        <begin position="150"/>
        <end position="240"/>
    </location>
</feature>
<dbReference type="PROSITE" id="PS50198">
    <property type="entry name" value="PPIC_PPIASE_2"/>
    <property type="match status" value="1"/>
</dbReference>
<dbReference type="Gene3D" id="3.10.50.40">
    <property type="match status" value="1"/>
</dbReference>
<keyword evidence="5 7" id="KW-0697">Rotamase</keyword>
<sequence length="279" mass="30147">MHLKLSLLAAALIATAASLPAVAQTSKKPAAGAATSAPAIGSKAPVATVNGNPISAGMAELLVNEQLAQGQQNTPELRNAVREELIKRELLAQEARKRGLDKSEPVTSRIDLARQSILLGLYLDAYLKEHPISDAEVRAEYDRQIALAGDKEYKVRHILVEKEEDAQAIIKKLAAGGKFEELAKDSKDTGTKDNGGDLGWGRAVDYANNFGNVVPSLEKGAYTKQPVKSNFGYHVLMLDDTRKPELPEFAAVSDKVKQALIQQTVQKRIAELMSTAKIQ</sequence>
<gene>
    <name evidence="10" type="ORF">VVD49_18330</name>
</gene>
<dbReference type="InterPro" id="IPR046357">
    <property type="entry name" value="PPIase_dom_sf"/>
</dbReference>
<evidence type="ECO:0000259" key="9">
    <source>
        <dbReference type="PROSITE" id="PS50198"/>
    </source>
</evidence>
<organism evidence="10 11">
    <name type="scientific">Uliginosibacterium silvisoli</name>
    <dbReference type="NCBI Taxonomy" id="3114758"/>
    <lineage>
        <taxon>Bacteria</taxon>
        <taxon>Pseudomonadati</taxon>
        <taxon>Pseudomonadota</taxon>
        <taxon>Betaproteobacteria</taxon>
        <taxon>Rhodocyclales</taxon>
        <taxon>Zoogloeaceae</taxon>
        <taxon>Uliginosibacterium</taxon>
    </lineage>
</organism>
<accession>A0ABU6K7X2</accession>
<evidence type="ECO:0000256" key="7">
    <source>
        <dbReference type="PROSITE-ProRule" id="PRU00278"/>
    </source>
</evidence>
<evidence type="ECO:0000256" key="8">
    <source>
        <dbReference type="SAM" id="SignalP"/>
    </source>
</evidence>
<feature type="signal peptide" evidence="8">
    <location>
        <begin position="1"/>
        <end position="23"/>
    </location>
</feature>
<dbReference type="PANTHER" id="PTHR47245:SF1">
    <property type="entry name" value="FOLDASE PROTEIN PRSA"/>
    <property type="match status" value="1"/>
</dbReference>
<evidence type="ECO:0000256" key="3">
    <source>
        <dbReference type="ARBA" id="ARBA00013194"/>
    </source>
</evidence>
<comment type="similarity">
    <text evidence="2">Belongs to the PpiC/parvulin rotamase family.</text>
</comment>
<evidence type="ECO:0000256" key="4">
    <source>
        <dbReference type="ARBA" id="ARBA00022729"/>
    </source>
</evidence>
<dbReference type="RefSeq" id="WP_327600670.1">
    <property type="nucleotide sequence ID" value="NZ_JAYXHS010000004.1"/>
</dbReference>
<dbReference type="Pfam" id="PF13145">
    <property type="entry name" value="Rotamase_2"/>
    <property type="match status" value="1"/>
</dbReference>
<keyword evidence="11" id="KW-1185">Reference proteome</keyword>
<keyword evidence="6 7" id="KW-0413">Isomerase</keyword>
<dbReference type="InterPro" id="IPR050245">
    <property type="entry name" value="PrsA_foldase"/>
</dbReference>
<dbReference type="Gene3D" id="1.10.8.1040">
    <property type="match status" value="1"/>
</dbReference>
<dbReference type="EC" id="5.2.1.8" evidence="3"/>
<feature type="chain" id="PRO_5046512256" description="peptidylprolyl isomerase" evidence="8">
    <location>
        <begin position="24"/>
        <end position="279"/>
    </location>
</feature>